<proteinExistence type="predicted"/>
<sequence>MKSNKKQKVIKSQKRSNTEYSLSLEHTEFSNNESTETTSDNEESKSETSENLSQNSKSIPNRYRPLLKAIDDDLLPTLLDPHHKKLKFTDSLDCKYVENTLW</sequence>
<organism evidence="1 2">
    <name type="scientific">Cetraspora pellucida</name>
    <dbReference type="NCBI Taxonomy" id="1433469"/>
    <lineage>
        <taxon>Eukaryota</taxon>
        <taxon>Fungi</taxon>
        <taxon>Fungi incertae sedis</taxon>
        <taxon>Mucoromycota</taxon>
        <taxon>Glomeromycotina</taxon>
        <taxon>Glomeromycetes</taxon>
        <taxon>Diversisporales</taxon>
        <taxon>Gigasporaceae</taxon>
        <taxon>Cetraspora</taxon>
    </lineage>
</organism>
<feature type="non-terminal residue" evidence="1">
    <location>
        <position position="102"/>
    </location>
</feature>
<gene>
    <name evidence="1" type="ORF">SPELUC_LOCUS7317</name>
</gene>
<dbReference type="EMBL" id="CAJVPW010009515">
    <property type="protein sequence ID" value="CAG8606091.1"/>
    <property type="molecule type" value="Genomic_DNA"/>
</dbReference>
<evidence type="ECO:0000313" key="2">
    <source>
        <dbReference type="Proteomes" id="UP000789366"/>
    </source>
</evidence>
<evidence type="ECO:0000313" key="1">
    <source>
        <dbReference type="EMBL" id="CAG8606091.1"/>
    </source>
</evidence>
<dbReference type="Proteomes" id="UP000789366">
    <property type="component" value="Unassembled WGS sequence"/>
</dbReference>
<protein>
    <submittedName>
        <fullName evidence="1">17468_t:CDS:1</fullName>
    </submittedName>
</protein>
<comment type="caution">
    <text evidence="1">The sequence shown here is derived from an EMBL/GenBank/DDBJ whole genome shotgun (WGS) entry which is preliminary data.</text>
</comment>
<keyword evidence="2" id="KW-1185">Reference proteome</keyword>
<name>A0ACA9MUK7_9GLOM</name>
<reference evidence="1" key="1">
    <citation type="submission" date="2021-06" db="EMBL/GenBank/DDBJ databases">
        <authorList>
            <person name="Kallberg Y."/>
            <person name="Tangrot J."/>
            <person name="Rosling A."/>
        </authorList>
    </citation>
    <scope>NUCLEOTIDE SEQUENCE</scope>
    <source>
        <strain evidence="1">28 12/20/2015</strain>
    </source>
</reference>
<accession>A0ACA9MUK7</accession>